<dbReference type="GeneID" id="117357012"/>
<dbReference type="GO" id="GO:0015031">
    <property type="term" value="P:protein transport"/>
    <property type="evidence" value="ECO:0007669"/>
    <property type="project" value="UniProtKB-KW"/>
</dbReference>
<dbReference type="OrthoDB" id="9871914at2759"/>
<keyword evidence="4" id="KW-0963">Cytoplasm</keyword>
<evidence type="ECO:0000256" key="4">
    <source>
        <dbReference type="ARBA" id="ARBA00022490"/>
    </source>
</evidence>
<comment type="function">
    <text evidence="13">Acts as an activator of serum response factor (SRF)-dependent transcription possibly by inducing nuclear translocation of MKL1 or MKL2 and through a mechanism requiring Rho-actin signaling.</text>
</comment>
<feature type="domain" description="Costars" evidence="17">
    <location>
        <begin position="140"/>
        <end position="216"/>
    </location>
</feature>
<dbReference type="SMART" id="SM01283">
    <property type="entry name" value="Costars"/>
    <property type="match status" value="1"/>
</dbReference>
<evidence type="ECO:0000256" key="13">
    <source>
        <dbReference type="ARBA" id="ARBA00059783"/>
    </source>
</evidence>
<evidence type="ECO:0000256" key="14">
    <source>
        <dbReference type="ARBA" id="ARBA00063019"/>
    </source>
</evidence>
<evidence type="ECO:0000256" key="5">
    <source>
        <dbReference type="ARBA" id="ARBA00022553"/>
    </source>
</evidence>
<evidence type="ECO:0000313" key="19">
    <source>
        <dbReference type="RefSeq" id="XP_033792998.1"/>
    </source>
</evidence>
<dbReference type="AlphaFoldDB" id="A0A6P8QZB0"/>
<organism evidence="18 19">
    <name type="scientific">Geotrypetes seraphini</name>
    <name type="common">Gaboon caecilian</name>
    <name type="synonym">Caecilia seraphini</name>
    <dbReference type="NCBI Taxonomy" id="260995"/>
    <lineage>
        <taxon>Eukaryota</taxon>
        <taxon>Metazoa</taxon>
        <taxon>Chordata</taxon>
        <taxon>Craniata</taxon>
        <taxon>Vertebrata</taxon>
        <taxon>Euteleostomi</taxon>
        <taxon>Amphibia</taxon>
        <taxon>Gymnophiona</taxon>
        <taxon>Geotrypetes</taxon>
    </lineage>
</organism>
<evidence type="ECO:0000256" key="11">
    <source>
        <dbReference type="ARBA" id="ARBA00023203"/>
    </source>
</evidence>
<dbReference type="FunFam" id="1.10.10.1540:FF:000001">
    <property type="entry name" value="Actin-binding Rho-activating protein a"/>
    <property type="match status" value="1"/>
</dbReference>
<dbReference type="Pfam" id="PF14705">
    <property type="entry name" value="Costars"/>
    <property type="match status" value="1"/>
</dbReference>
<dbReference type="InterPro" id="IPR038095">
    <property type="entry name" value="Costars_sf"/>
</dbReference>
<dbReference type="Proteomes" id="UP000515159">
    <property type="component" value="Chromosome 3"/>
</dbReference>
<evidence type="ECO:0000256" key="7">
    <source>
        <dbReference type="ARBA" id="ARBA00023010"/>
    </source>
</evidence>
<keyword evidence="8" id="KW-0805">Transcription regulation</keyword>
<keyword evidence="6" id="KW-0653">Protein transport</keyword>
<evidence type="ECO:0000256" key="10">
    <source>
        <dbReference type="ARBA" id="ARBA00023163"/>
    </source>
</evidence>
<accession>A0A6P8QZB0</accession>
<dbReference type="PANTHER" id="PTHR22739">
    <property type="entry name" value="STRIATED MUSCLE ACTIVATOR OF RHO-DEPENDENT SIGNALING-RELATED"/>
    <property type="match status" value="1"/>
</dbReference>
<keyword evidence="11" id="KW-0009">Actin-binding</keyword>
<protein>
    <recommendedName>
        <fullName evidence="15">Actin-binding Rho-activating protein</fullName>
    </recommendedName>
    <alternativeName>
        <fullName evidence="16">Striated muscle activator of Rho-dependent signaling</fullName>
    </alternativeName>
</protein>
<dbReference type="Gene3D" id="1.10.10.1540">
    <property type="entry name" value="Costar domain"/>
    <property type="match status" value="1"/>
</dbReference>
<dbReference type="GO" id="GO:0030017">
    <property type="term" value="C:sarcomere"/>
    <property type="evidence" value="ECO:0007669"/>
    <property type="project" value="UniProtKB-SubCell"/>
</dbReference>
<keyword evidence="5" id="KW-0597">Phosphoprotein</keyword>
<evidence type="ECO:0000256" key="6">
    <source>
        <dbReference type="ARBA" id="ARBA00022927"/>
    </source>
</evidence>
<keyword evidence="12" id="KW-0206">Cytoskeleton</keyword>
<proteinExistence type="predicted"/>
<keyword evidence="3" id="KW-0813">Transport</keyword>
<keyword evidence="10" id="KW-0804">Transcription</keyword>
<evidence type="ECO:0000256" key="3">
    <source>
        <dbReference type="ARBA" id="ARBA00022448"/>
    </source>
</evidence>
<evidence type="ECO:0000256" key="8">
    <source>
        <dbReference type="ARBA" id="ARBA00023015"/>
    </source>
</evidence>
<comment type="subcellular location">
    <subcellularLocation>
        <location evidence="2">Cytoplasm</location>
        <location evidence="2">Cytoskeleton</location>
    </subcellularLocation>
    <subcellularLocation>
        <location evidence="1">Cytoplasm</location>
        <location evidence="1">Myofibril</location>
        <location evidence="1">Sarcomere</location>
    </subcellularLocation>
</comment>
<evidence type="ECO:0000256" key="12">
    <source>
        <dbReference type="ARBA" id="ARBA00023212"/>
    </source>
</evidence>
<comment type="subunit">
    <text evidence="14">Binds F-actin and ABLIM1, ABLIM2 and ABLIM3. Interaction with ABLIM2 and ABLIM3 enhances activity.</text>
</comment>
<evidence type="ECO:0000256" key="2">
    <source>
        <dbReference type="ARBA" id="ARBA00004245"/>
    </source>
</evidence>
<dbReference type="GO" id="GO:0005856">
    <property type="term" value="C:cytoskeleton"/>
    <property type="evidence" value="ECO:0007669"/>
    <property type="project" value="UniProtKB-SubCell"/>
</dbReference>
<reference evidence="19" key="1">
    <citation type="submission" date="2025-08" db="UniProtKB">
        <authorList>
            <consortium name="RefSeq"/>
        </authorList>
    </citation>
    <scope>IDENTIFICATION</scope>
</reference>
<dbReference type="InterPro" id="IPR027817">
    <property type="entry name" value="Costars_dom"/>
</dbReference>
<name>A0A6P8QZB0_GEOSA</name>
<dbReference type="InterPro" id="IPR026111">
    <property type="entry name" value="Abra"/>
</dbReference>
<dbReference type="GO" id="GO:0045944">
    <property type="term" value="P:positive regulation of transcription by RNA polymerase II"/>
    <property type="evidence" value="ECO:0007669"/>
    <property type="project" value="TreeGrafter"/>
</dbReference>
<evidence type="ECO:0000256" key="15">
    <source>
        <dbReference type="ARBA" id="ARBA00073502"/>
    </source>
</evidence>
<keyword evidence="9" id="KW-0010">Activator</keyword>
<keyword evidence="7" id="KW-0811">Translocation</keyword>
<evidence type="ECO:0000313" key="18">
    <source>
        <dbReference type="Proteomes" id="UP000515159"/>
    </source>
</evidence>
<gene>
    <name evidence="19" type="primary">LOC117357012</name>
</gene>
<dbReference type="RefSeq" id="XP_033792998.1">
    <property type="nucleotide sequence ID" value="XM_033937107.1"/>
</dbReference>
<sequence>MFVERTSLCTTLSRLSQTSSARACALENVCAREELNRADKQYSLSVGEAKLKAFFVAVTRFLLQVMTSNRDRDGAWASPVGDLRKNWQSWAQGHVDYQQHNPFSNEKGTTLTVHYQRKDPEYGRPTKGSNTEQRGKEAHMHLGKEVQELCLVIKTIGEKGEDGKPRVTFGRLFEAYVTISNKVVGVLLRARKHGLVQFEGEMLWQGRDDKVVITLLE</sequence>
<evidence type="ECO:0000256" key="1">
    <source>
        <dbReference type="ARBA" id="ARBA00004204"/>
    </source>
</evidence>
<evidence type="ECO:0000256" key="16">
    <source>
        <dbReference type="ARBA" id="ARBA00076363"/>
    </source>
</evidence>
<dbReference type="InParanoid" id="A0A6P8QZB0"/>
<keyword evidence="18" id="KW-1185">Reference proteome</keyword>
<evidence type="ECO:0000256" key="9">
    <source>
        <dbReference type="ARBA" id="ARBA00023159"/>
    </source>
</evidence>
<dbReference type="KEGG" id="gsh:117357012"/>
<dbReference type="GO" id="GO:0003779">
    <property type="term" value="F:actin binding"/>
    <property type="evidence" value="ECO:0007669"/>
    <property type="project" value="UniProtKB-KW"/>
</dbReference>
<evidence type="ECO:0000259" key="17">
    <source>
        <dbReference type="SMART" id="SM01283"/>
    </source>
</evidence>
<dbReference type="GO" id="GO:0035025">
    <property type="term" value="P:positive regulation of Rho protein signal transduction"/>
    <property type="evidence" value="ECO:0007669"/>
    <property type="project" value="InterPro"/>
</dbReference>
<dbReference type="PANTHER" id="PTHR22739:SF22">
    <property type="entry name" value="COSTARS DOMAIN-CONTAINING PROTEIN"/>
    <property type="match status" value="1"/>
</dbReference>